<comment type="caution">
    <text evidence="2">The sequence shown here is derived from an EMBL/GenBank/DDBJ whole genome shotgun (WGS) entry which is preliminary data.</text>
</comment>
<evidence type="ECO:0008006" key="4">
    <source>
        <dbReference type="Google" id="ProtNLM"/>
    </source>
</evidence>
<gene>
    <name evidence="2" type="ORF">HNR06_001949</name>
</gene>
<reference evidence="2 3" key="1">
    <citation type="submission" date="2020-07" db="EMBL/GenBank/DDBJ databases">
        <title>Sequencing the genomes of 1000 actinobacteria strains.</title>
        <authorList>
            <person name="Klenk H.-P."/>
        </authorList>
    </citation>
    <scope>NUCLEOTIDE SEQUENCE [LARGE SCALE GENOMIC DNA]</scope>
    <source>
        <strain evidence="2 3">DSM 45278</strain>
    </source>
</reference>
<feature type="compositionally biased region" description="Acidic residues" evidence="1">
    <location>
        <begin position="317"/>
        <end position="326"/>
    </location>
</feature>
<evidence type="ECO:0000256" key="1">
    <source>
        <dbReference type="SAM" id="MobiDB-lite"/>
    </source>
</evidence>
<evidence type="ECO:0000313" key="2">
    <source>
        <dbReference type="EMBL" id="NYH52360.1"/>
    </source>
</evidence>
<dbReference type="InterPro" id="IPR011044">
    <property type="entry name" value="Quino_amine_DH_bsu"/>
</dbReference>
<protein>
    <recommendedName>
        <fullName evidence="4">Pyrrolo-quinoline quinone</fullName>
    </recommendedName>
</protein>
<evidence type="ECO:0000313" key="3">
    <source>
        <dbReference type="Proteomes" id="UP000584931"/>
    </source>
</evidence>
<feature type="region of interest" description="Disordered" evidence="1">
    <location>
        <begin position="167"/>
        <end position="234"/>
    </location>
</feature>
<dbReference type="Gene3D" id="2.130.10.10">
    <property type="entry name" value="YVTN repeat-like/Quinoprotein amine dehydrogenase"/>
    <property type="match status" value="1"/>
</dbReference>
<name>A0A7Y9XCS6_9ACTN</name>
<feature type="region of interest" description="Disordered" evidence="1">
    <location>
        <begin position="256"/>
        <end position="275"/>
    </location>
</feature>
<feature type="region of interest" description="Disordered" evidence="1">
    <location>
        <begin position="284"/>
        <end position="336"/>
    </location>
</feature>
<sequence>MRSSRVPQALTCGLAVLLVAACTGDPEPPEPGPEEEPSPVPTVFDGEAPPGIEGEVLRYLHGDTADVHEILADPLGVRISPVGDALLISSGSEDRHLLHDAATGETLWEGEARFGGFDTDRDGERVLLMAEADGTPFVLDARGERLWEPAEKGDAYLDGLAVRRPGGWSSQEPHGAFSLLDPGGDELWSYEFEAPPGPEAEEGSEDAEGTEDTEPAGDASEESGEGAGEEPDLGVPVAARDGLVLLASGGPTLHAYSVDPDAGADSDTDTDGAAAGDELWKVDGGEADLGLPTSAPVPAPQVIGFYPLPGPEGGSAPEEDPGEGGEDTGGGGEAAAGEDGEVLLLRWAQSETPSMLSAHDPETGDLLWTLEEPGANPVVGPFEPAGVAGSLYDDTTGTLLLPQAGGEAPVVAIDLAAGEVLWGLEEDAGAISPAFAFDGLVYGDSRASTGGDRQLVLDAVTMDVVEDEMPAYVEAVTESGHAVLVQGRQRFVYGPPPEDGEESGEPSDGATGSPGAAD</sequence>
<feature type="region of interest" description="Disordered" evidence="1">
    <location>
        <begin position="488"/>
        <end position="518"/>
    </location>
</feature>
<dbReference type="SUPFAM" id="SSF50969">
    <property type="entry name" value="YVTN repeat-like/Quinoprotein amine dehydrogenase"/>
    <property type="match status" value="1"/>
</dbReference>
<proteinExistence type="predicted"/>
<dbReference type="InterPro" id="IPR015943">
    <property type="entry name" value="WD40/YVTN_repeat-like_dom_sf"/>
</dbReference>
<accession>A0A7Y9XCS6</accession>
<dbReference type="RefSeq" id="WP_179809836.1">
    <property type="nucleotide sequence ID" value="NZ_JACCHL010000001.1"/>
</dbReference>
<feature type="compositionally biased region" description="Acidic residues" evidence="1">
    <location>
        <begin position="199"/>
        <end position="232"/>
    </location>
</feature>
<dbReference type="EMBL" id="JACCHL010000001">
    <property type="protein sequence ID" value="NYH52360.1"/>
    <property type="molecule type" value="Genomic_DNA"/>
</dbReference>
<organism evidence="2 3">
    <name type="scientific">Nocardiopsis sinuspersici</name>
    <dbReference type="NCBI Taxonomy" id="501010"/>
    <lineage>
        <taxon>Bacteria</taxon>
        <taxon>Bacillati</taxon>
        <taxon>Actinomycetota</taxon>
        <taxon>Actinomycetes</taxon>
        <taxon>Streptosporangiales</taxon>
        <taxon>Nocardiopsidaceae</taxon>
        <taxon>Nocardiopsis</taxon>
    </lineage>
</organism>
<dbReference type="AlphaFoldDB" id="A0A7Y9XCS6"/>
<dbReference type="PROSITE" id="PS51257">
    <property type="entry name" value="PROKAR_LIPOPROTEIN"/>
    <property type="match status" value="1"/>
</dbReference>
<feature type="region of interest" description="Disordered" evidence="1">
    <location>
        <begin position="23"/>
        <end position="46"/>
    </location>
</feature>
<dbReference type="Proteomes" id="UP000584931">
    <property type="component" value="Unassembled WGS sequence"/>
</dbReference>